<accession>A0A3Q3EWN6</accession>
<feature type="region of interest" description="Disordered" evidence="1">
    <location>
        <begin position="212"/>
        <end position="379"/>
    </location>
</feature>
<organism evidence="2 3">
    <name type="scientific">Kryptolebias marmoratus</name>
    <name type="common">Mangrove killifish</name>
    <name type="synonym">Rivulus marmoratus</name>
    <dbReference type="NCBI Taxonomy" id="37003"/>
    <lineage>
        <taxon>Eukaryota</taxon>
        <taxon>Metazoa</taxon>
        <taxon>Chordata</taxon>
        <taxon>Craniata</taxon>
        <taxon>Vertebrata</taxon>
        <taxon>Euteleostomi</taxon>
        <taxon>Actinopterygii</taxon>
        <taxon>Neopterygii</taxon>
        <taxon>Teleostei</taxon>
        <taxon>Neoteleostei</taxon>
        <taxon>Acanthomorphata</taxon>
        <taxon>Ovalentaria</taxon>
        <taxon>Atherinomorphae</taxon>
        <taxon>Cyprinodontiformes</taxon>
        <taxon>Rivulidae</taxon>
        <taxon>Kryptolebias</taxon>
    </lineage>
</organism>
<dbReference type="Proteomes" id="UP000264800">
    <property type="component" value="Unplaced"/>
</dbReference>
<dbReference type="RefSeq" id="XP_017279664.1">
    <property type="nucleotide sequence ID" value="XM_017424175.3"/>
</dbReference>
<dbReference type="InterPro" id="IPR052119">
    <property type="entry name" value="ElonginBC-PRC2_ViralRestrict"/>
</dbReference>
<dbReference type="Ensembl" id="ENSKMAT00000006163.1">
    <property type="protein sequence ID" value="ENSKMAP00000006057.1"/>
    <property type="gene ID" value="ENSKMAG00000004584.1"/>
</dbReference>
<reference evidence="2" key="2">
    <citation type="submission" date="2025-09" db="UniProtKB">
        <authorList>
            <consortium name="Ensembl"/>
        </authorList>
    </citation>
    <scope>IDENTIFICATION</scope>
</reference>
<feature type="compositionally biased region" description="Polar residues" evidence="1">
    <location>
        <begin position="214"/>
        <end position="227"/>
    </location>
</feature>
<proteinExistence type="predicted"/>
<dbReference type="GeneID" id="108240591"/>
<dbReference type="CTD" id="375484"/>
<dbReference type="PANTHER" id="PTHR23187:SF3">
    <property type="entry name" value="SUMO-INTERACTING MOTIF-CONTAINING PROTEIN 1"/>
    <property type="match status" value="1"/>
</dbReference>
<feature type="compositionally biased region" description="Low complexity" evidence="1">
    <location>
        <begin position="359"/>
        <end position="368"/>
    </location>
</feature>
<feature type="compositionally biased region" description="Polar residues" evidence="1">
    <location>
        <begin position="253"/>
        <end position="263"/>
    </location>
</feature>
<name>A0A3Q3EWN6_KRYMA</name>
<feature type="compositionally biased region" description="Basic and acidic residues" evidence="1">
    <location>
        <begin position="111"/>
        <end position="126"/>
    </location>
</feature>
<feature type="region of interest" description="Disordered" evidence="1">
    <location>
        <begin position="396"/>
        <end position="421"/>
    </location>
</feature>
<keyword evidence="3" id="KW-1185">Reference proteome</keyword>
<feature type="compositionally biased region" description="Polar residues" evidence="1">
    <location>
        <begin position="295"/>
        <end position="310"/>
    </location>
</feature>
<protein>
    <submittedName>
        <fullName evidence="2">SUMO interacting motifs containing 1</fullName>
    </submittedName>
</protein>
<dbReference type="PANTHER" id="PTHR23187">
    <property type="entry name" value="FLJ44216 PROTEIN-RELATED"/>
    <property type="match status" value="1"/>
</dbReference>
<dbReference type="GO" id="GO:0032184">
    <property type="term" value="F:SUMO polymer binding"/>
    <property type="evidence" value="ECO:0007669"/>
    <property type="project" value="TreeGrafter"/>
</dbReference>
<feature type="compositionally biased region" description="Low complexity" evidence="1">
    <location>
        <begin position="332"/>
        <end position="351"/>
    </location>
</feature>
<evidence type="ECO:0000256" key="1">
    <source>
        <dbReference type="SAM" id="MobiDB-lite"/>
    </source>
</evidence>
<dbReference type="OrthoDB" id="6088715at2759"/>
<dbReference type="GeneTree" id="ENSGT00940000153451"/>
<reference evidence="2" key="1">
    <citation type="submission" date="2025-08" db="UniProtKB">
        <authorList>
            <consortium name="Ensembl"/>
        </authorList>
    </citation>
    <scope>IDENTIFICATION</scope>
</reference>
<feature type="region of interest" description="Disordered" evidence="1">
    <location>
        <begin position="85"/>
        <end position="159"/>
    </location>
</feature>
<evidence type="ECO:0000313" key="2">
    <source>
        <dbReference type="Ensembl" id="ENSKMAP00000006057.1"/>
    </source>
</evidence>
<dbReference type="OMA" id="NLPPDDC"/>
<dbReference type="AlphaFoldDB" id="A0A3Q3EWN6"/>
<evidence type="ECO:0000313" key="3">
    <source>
        <dbReference type="Proteomes" id="UP000264800"/>
    </source>
</evidence>
<dbReference type="STRING" id="37003.ENSKMAP00000006057"/>
<sequence length="839" mass="93939">MREMDVICLSSDESNDEVEIVSCSEFTKSELLPLSEVRVDVEAVNVSIPQRYIDLTDPRWAFPELKLRKKLDCPSPPVIDLTECEDKETETKPPRDRRLEKGSAHKNAVSNDREFILLESSPRDAESPQQDCGRRTPPAQRHLSCPARGAQGDGATADPCRDAPAVKSTVKLPFLKARVSELNTSGASVQVSNGFSQTSLCHGQLNDNGEAPDCTSNLKTASLNMDPSLSECPPEGMKPPSGHEINSKELSKEQLQVKGSQHLQRPADPPGSEEGRPDANLNTDNTWENKLDGFHSTTHVPSPTFTSSPQAKAPKEPLASNAEQMDLDQYESGQSCSSARSSSRSPTSGVNSREEFDSDSASSHSHTSPGNRSPASQHMLGETTPEWQLETRAYDDNLGSESPETLPLHGESDGEDMSQESRFGSDFRAVSREDRQYVCPDALGKVMTEPTRVLLDEDYDLFGAPEVLCHQSLSLVYSTIDENYPEGTLQLLSDLLQPGYYPPKDITSHLLRGILLDPQSPYHLSVQAFNLLIWTQRHHRVNKNTVPWDWELLTSVMSNQDCTKQLGCEVVRMLLEYVVQTLEDDFRAKCSMGVLHHSIAKATLSCDRQFPRVRDVIRWLFSAIKNSIELGKRKETIKERDEQLRIVSLFQRMLSLALEVDRCPALNSAKLSQELFHMVLSHMPPRAHRRLLLESLQSKLLLCKLVEQLLDYACPQKISVPMSLSLLLHFLKHCTLAPDPTDGGERWRRWEELIHLLWMLLLSYNNAMKGYLGSSSTEQRSKAATLVYKPEDVVTKPAVREAVDAFLSRSRADLDQALPLHVEESLTYLQDYLLDVCQC</sequence>
<dbReference type="KEGG" id="kmr:108240591"/>
<feature type="compositionally biased region" description="Basic and acidic residues" evidence="1">
    <location>
        <begin position="89"/>
        <end position="103"/>
    </location>
</feature>